<dbReference type="Proteomes" id="UP000019116">
    <property type="component" value="Chromosome 3B"/>
</dbReference>
<dbReference type="Gramene" id="TraesCLE_scaffold_106408_01G000200.1">
    <property type="protein sequence ID" value="TraesCLE_scaffold_106408_01G000200.1"/>
    <property type="gene ID" value="TraesCLE_scaffold_106408_01G000200"/>
</dbReference>
<dbReference type="Gramene" id="TraesCS3B03G0221300.1">
    <property type="protein sequence ID" value="TraesCS3B03G0221300.1.CDS1"/>
    <property type="gene ID" value="TraesCS3B03G0221300"/>
</dbReference>
<dbReference type="AlphaFoldDB" id="A0A3B6FKS3"/>
<sequence length="355" mass="39752">MPSHADRVRLRAVCRLWRAAAHLQPPLPPLLPWILQPDGTLLSLPDGAVHRIPVPDDVCRRMSTGGMLFLVHSNYTCSLLNPFSRETTGAQHIHPACLSPQPIRIPWDYNVRKVVMMPDHIITVKRAYYPETQCNNMVCIRRRRSTATVDIRWVPSMPSVSRAMADVALFQDKLYALVGTPAGTIHLYVLDIIDDKHVALQRVLRTPVDDDDQGYTGIVHRYLVASGDRLLMVKERRDRSPKLPSLFKQPIFDVSEAADLCSGGGRWRKVDTLTGRALFLSQGCSESLPAGGPYVGAREDCVYFLCERHQCDHSWSLCSGMYNVRQGTVSPLPFKAMVAEEGPGTTSWLFPPTDI</sequence>
<dbReference type="PANTHER" id="PTHR33110:SF78">
    <property type="entry name" value="OS06G0148900 PROTEIN"/>
    <property type="match status" value="1"/>
</dbReference>
<accession>A0A3B6FKS3</accession>
<evidence type="ECO:0000259" key="1">
    <source>
        <dbReference type="Pfam" id="PF03478"/>
    </source>
</evidence>
<dbReference type="PANTHER" id="PTHR33110">
    <property type="entry name" value="F-BOX/KELCH-REPEAT PROTEIN-RELATED"/>
    <property type="match status" value="1"/>
</dbReference>
<dbReference type="InterPro" id="IPR005174">
    <property type="entry name" value="KIB1-4_b-propeller"/>
</dbReference>
<keyword evidence="3" id="KW-1185">Reference proteome</keyword>
<dbReference type="Gramene" id="TraesWEE_scaffold_098502_01G000200.1">
    <property type="protein sequence ID" value="TraesWEE_scaffold_098502_01G000200.1"/>
    <property type="gene ID" value="TraesWEE_scaffold_098502_01G000200"/>
</dbReference>
<protein>
    <recommendedName>
        <fullName evidence="1">KIB1-4 beta-propeller domain-containing protein</fullName>
    </recommendedName>
</protein>
<name>A0A3B6FKS3_WHEAT</name>
<reference evidence="2" key="2">
    <citation type="submission" date="2018-10" db="UniProtKB">
        <authorList>
            <consortium name="EnsemblPlants"/>
        </authorList>
    </citation>
    <scope>IDENTIFICATION</scope>
</reference>
<dbReference type="Pfam" id="PF03478">
    <property type="entry name" value="Beta-prop_KIB1-4"/>
    <property type="match status" value="1"/>
</dbReference>
<organism evidence="2">
    <name type="scientific">Triticum aestivum</name>
    <name type="common">Wheat</name>
    <dbReference type="NCBI Taxonomy" id="4565"/>
    <lineage>
        <taxon>Eukaryota</taxon>
        <taxon>Viridiplantae</taxon>
        <taxon>Streptophyta</taxon>
        <taxon>Embryophyta</taxon>
        <taxon>Tracheophyta</taxon>
        <taxon>Spermatophyta</taxon>
        <taxon>Magnoliopsida</taxon>
        <taxon>Liliopsida</taxon>
        <taxon>Poales</taxon>
        <taxon>Poaceae</taxon>
        <taxon>BOP clade</taxon>
        <taxon>Pooideae</taxon>
        <taxon>Triticodae</taxon>
        <taxon>Triticeae</taxon>
        <taxon>Triticinae</taxon>
        <taxon>Triticum</taxon>
    </lineage>
</organism>
<feature type="domain" description="KIB1-4 beta-propeller" evidence="1">
    <location>
        <begin position="41"/>
        <end position="312"/>
    </location>
</feature>
<evidence type="ECO:0000313" key="3">
    <source>
        <dbReference type="Proteomes" id="UP000019116"/>
    </source>
</evidence>
<dbReference type="OMA" id="MIAMLED"/>
<reference evidence="2" key="1">
    <citation type="submission" date="2018-08" db="EMBL/GenBank/DDBJ databases">
        <authorList>
            <person name="Rossello M."/>
        </authorList>
    </citation>
    <scope>NUCLEOTIDE SEQUENCE [LARGE SCALE GENOMIC DNA]</scope>
    <source>
        <strain evidence="2">cv. Chinese Spring</strain>
    </source>
</reference>
<evidence type="ECO:0000313" key="2">
    <source>
        <dbReference type="EnsemblPlants" id="TraesCS3B02G095800.1.cds1"/>
    </source>
</evidence>
<dbReference type="Gramene" id="TraesROB_scaffold_083216_01G000100.1">
    <property type="protein sequence ID" value="TraesROB_scaffold_083216_01G000100.1"/>
    <property type="gene ID" value="TraesROB_scaffold_083216_01G000100"/>
</dbReference>
<dbReference type="Gramene" id="TraesCS3B02G095800.1">
    <property type="protein sequence ID" value="TraesCS3B02G095800.1.cds1"/>
    <property type="gene ID" value="TraesCS3B02G095800"/>
</dbReference>
<proteinExistence type="predicted"/>
<dbReference type="OrthoDB" id="692479at2759"/>
<dbReference type="EnsemblPlants" id="TraesCS3B02G095800.1">
    <property type="protein sequence ID" value="TraesCS3B02G095800.1.cds1"/>
    <property type="gene ID" value="TraesCS3B02G095800"/>
</dbReference>